<dbReference type="InterPro" id="IPR051532">
    <property type="entry name" value="Ester_Hydrolysis_Enzymes"/>
</dbReference>
<dbReference type="InterPro" id="IPR036514">
    <property type="entry name" value="SGNH_hydro_sf"/>
</dbReference>
<dbReference type="CDD" id="cd04506">
    <property type="entry name" value="SGNH_hydrolase_YpmR_like"/>
    <property type="match status" value="1"/>
</dbReference>
<dbReference type="Gene3D" id="3.40.50.1110">
    <property type="entry name" value="SGNH hydrolase"/>
    <property type="match status" value="1"/>
</dbReference>
<feature type="domain" description="SGNH hydrolase-type esterase" evidence="1">
    <location>
        <begin position="54"/>
        <end position="246"/>
    </location>
</feature>
<sequence length="276" mass="31606">MKKRLIFLFLAILSIFSCIGIYFIATNVDKAEKTNQFIKAAPAVVQPQNVKIVALGDSLTEGVGDITEKGGYLPYLQSLLEEKRNIKEVDFENFGIKGYRSDQLVKKVENKDVLAAIKGADMVIMTIGGNDMMKVVRENITSLKKGDFTAQRDLFKENLSAILEVIKSENPDIHIVLVGLYNPFHKWFPDIEEMNEVVSDWNVTSQEILAQYPDTYYVEIMSLFENDEEELLYTDYFHPNNRGYELIAGKVYEELEKDAIEEVIEQKWLVQQQGEL</sequence>
<name>A0ABZ2C6F7_9BACI</name>
<dbReference type="Pfam" id="PF13472">
    <property type="entry name" value="Lipase_GDSL_2"/>
    <property type="match status" value="1"/>
</dbReference>
<protein>
    <submittedName>
        <fullName evidence="2">SGNH/GDSL hydrolase family protein</fullName>
    </submittedName>
</protein>
<dbReference type="GO" id="GO:0016787">
    <property type="term" value="F:hydrolase activity"/>
    <property type="evidence" value="ECO:0007669"/>
    <property type="project" value="UniProtKB-KW"/>
</dbReference>
<keyword evidence="2" id="KW-0378">Hydrolase</keyword>
<dbReference type="PANTHER" id="PTHR30383">
    <property type="entry name" value="THIOESTERASE 1/PROTEASE 1/LYSOPHOSPHOLIPASE L1"/>
    <property type="match status" value="1"/>
</dbReference>
<reference evidence="2 3" key="1">
    <citation type="submission" date="2023-10" db="EMBL/GenBank/DDBJ databases">
        <title>Niallia locisalis sp.nov. isolated from a salt pond sample.</title>
        <authorList>
            <person name="Li X.-J."/>
            <person name="Dong L."/>
        </authorList>
    </citation>
    <scope>NUCLEOTIDE SEQUENCE [LARGE SCALE GENOMIC DNA]</scope>
    <source>
        <strain evidence="2 3">DSM 29761</strain>
    </source>
</reference>
<proteinExistence type="predicted"/>
<dbReference type="SUPFAM" id="SSF52266">
    <property type="entry name" value="SGNH hydrolase"/>
    <property type="match status" value="1"/>
</dbReference>
<dbReference type="PROSITE" id="PS51257">
    <property type="entry name" value="PROKAR_LIPOPROTEIN"/>
    <property type="match status" value="1"/>
</dbReference>
<dbReference type="Proteomes" id="UP001357223">
    <property type="component" value="Chromosome"/>
</dbReference>
<evidence type="ECO:0000259" key="1">
    <source>
        <dbReference type="Pfam" id="PF13472"/>
    </source>
</evidence>
<keyword evidence="3" id="KW-1185">Reference proteome</keyword>
<evidence type="ECO:0000313" key="3">
    <source>
        <dbReference type="Proteomes" id="UP001357223"/>
    </source>
</evidence>
<dbReference type="InterPro" id="IPR013830">
    <property type="entry name" value="SGNH_hydro"/>
</dbReference>
<organism evidence="2 3">
    <name type="scientific">Niallia oryzisoli</name>
    <dbReference type="NCBI Taxonomy" id="1737571"/>
    <lineage>
        <taxon>Bacteria</taxon>
        <taxon>Bacillati</taxon>
        <taxon>Bacillota</taxon>
        <taxon>Bacilli</taxon>
        <taxon>Bacillales</taxon>
        <taxon>Bacillaceae</taxon>
        <taxon>Niallia</taxon>
    </lineage>
</organism>
<dbReference type="PANTHER" id="PTHR30383:SF27">
    <property type="entry name" value="SPORE GERMINATION LIPASE LIPC"/>
    <property type="match status" value="1"/>
</dbReference>
<dbReference type="RefSeq" id="WP_338447924.1">
    <property type="nucleotide sequence ID" value="NZ_CP137640.1"/>
</dbReference>
<accession>A0ABZ2C6F7</accession>
<dbReference type="EMBL" id="CP137640">
    <property type="protein sequence ID" value="WVX78990.1"/>
    <property type="molecule type" value="Genomic_DNA"/>
</dbReference>
<evidence type="ECO:0000313" key="2">
    <source>
        <dbReference type="EMBL" id="WVX78990.1"/>
    </source>
</evidence>
<gene>
    <name evidence="2" type="ORF">R4Z09_16930</name>
</gene>